<accession>A0ABP3D8T6</accession>
<protein>
    <submittedName>
        <fullName evidence="2">Uncharacterized protein</fullName>
    </submittedName>
</protein>
<keyword evidence="3" id="KW-1185">Reference proteome</keyword>
<dbReference type="Proteomes" id="UP001500416">
    <property type="component" value="Unassembled WGS sequence"/>
</dbReference>
<gene>
    <name evidence="2" type="ORF">GCM10010492_25800</name>
</gene>
<comment type="caution">
    <text evidence="2">The sequence shown here is derived from an EMBL/GenBank/DDBJ whole genome shotgun (WGS) entry which is preliminary data.</text>
</comment>
<feature type="signal peptide" evidence="1">
    <location>
        <begin position="1"/>
        <end position="32"/>
    </location>
</feature>
<name>A0ABP3D8T6_9PSEU</name>
<evidence type="ECO:0000313" key="3">
    <source>
        <dbReference type="Proteomes" id="UP001500416"/>
    </source>
</evidence>
<proteinExistence type="predicted"/>
<evidence type="ECO:0000256" key="1">
    <source>
        <dbReference type="SAM" id="SignalP"/>
    </source>
</evidence>
<dbReference type="EMBL" id="BAAABU010000004">
    <property type="protein sequence ID" value="GAA0226345.1"/>
    <property type="molecule type" value="Genomic_DNA"/>
</dbReference>
<keyword evidence="1" id="KW-0732">Signal</keyword>
<sequence>MGGKEVIRIRRALGTLAAIGAALTAVVAPASATAEPAAPLVSSAVYVENAPYPGVGGEHVPGVFLFDANGSADVVEFRYANRRLSGSVPADADGRATAVITPGAPGSLELKVYSVNRDGVASAVRTYDTQVAYTGPDTTVTPWSALVGTPRTAAFAPRWGHLAPIVRYTYRVNDGEPVTVDADAAGRASVTIGSDRPGLNEVRVVGVTADGTRTAEHLRGYEAVLGYAWANSSDYPYGAEAGGVGVTGAFELHSTVAETVAFEYLFEDGEVRTVASEAPGTAVIALTPTRPGRTEVLVRSVRADGLGSNWYAYSFSVIS</sequence>
<reference evidence="3" key="1">
    <citation type="journal article" date="2019" name="Int. J. Syst. Evol. Microbiol.">
        <title>The Global Catalogue of Microorganisms (GCM) 10K type strain sequencing project: providing services to taxonomists for standard genome sequencing and annotation.</title>
        <authorList>
            <consortium name="The Broad Institute Genomics Platform"/>
            <consortium name="The Broad Institute Genome Sequencing Center for Infectious Disease"/>
            <person name="Wu L."/>
            <person name="Ma J."/>
        </authorList>
    </citation>
    <scope>NUCLEOTIDE SEQUENCE [LARGE SCALE GENOMIC DNA]</scope>
    <source>
        <strain evidence="3">JCM 3380</strain>
    </source>
</reference>
<evidence type="ECO:0000313" key="2">
    <source>
        <dbReference type="EMBL" id="GAA0226345.1"/>
    </source>
</evidence>
<organism evidence="2 3">
    <name type="scientific">Saccharothrix mutabilis subsp. mutabilis</name>
    <dbReference type="NCBI Taxonomy" id="66855"/>
    <lineage>
        <taxon>Bacteria</taxon>
        <taxon>Bacillati</taxon>
        <taxon>Actinomycetota</taxon>
        <taxon>Actinomycetes</taxon>
        <taxon>Pseudonocardiales</taxon>
        <taxon>Pseudonocardiaceae</taxon>
        <taxon>Saccharothrix</taxon>
    </lineage>
</organism>
<feature type="chain" id="PRO_5047164399" evidence="1">
    <location>
        <begin position="33"/>
        <end position="319"/>
    </location>
</feature>